<dbReference type="AlphaFoldDB" id="A0A3G6T617"/>
<gene>
    <name evidence="4" type="primary">lanM</name>
    <name evidence="4" type="ORF">EG339_01290</name>
</gene>
<dbReference type="InterPro" id="IPR007822">
    <property type="entry name" value="LANC-like"/>
</dbReference>
<dbReference type="InterPro" id="IPR017146">
    <property type="entry name" value="Lanti_2_LanM"/>
</dbReference>
<dbReference type="PIRSF" id="PIRSF037228">
    <property type="entry name" value="Lant_mod_RumM"/>
    <property type="match status" value="1"/>
</dbReference>
<dbReference type="Pfam" id="PF13575">
    <property type="entry name" value="DUF4135"/>
    <property type="match status" value="1"/>
</dbReference>
<feature type="domain" description="Lantibiotic biosynthesis protein dehydration" evidence="3">
    <location>
        <begin position="109"/>
        <end position="479"/>
    </location>
</feature>
<evidence type="ECO:0000256" key="2">
    <source>
        <dbReference type="SAM" id="Coils"/>
    </source>
</evidence>
<dbReference type="Gene3D" id="1.50.10.10">
    <property type="match status" value="1"/>
</dbReference>
<dbReference type="PANTHER" id="PTHR12736:SF7">
    <property type="entry name" value="LANC-LIKE PROTEIN 3"/>
    <property type="match status" value="1"/>
</dbReference>
<organism evidence="4 5">
    <name type="scientific">Chryseobacterium bernardetii</name>
    <dbReference type="NCBI Taxonomy" id="1241978"/>
    <lineage>
        <taxon>Bacteria</taxon>
        <taxon>Pseudomonadati</taxon>
        <taxon>Bacteroidota</taxon>
        <taxon>Flavobacteriia</taxon>
        <taxon>Flavobacteriales</taxon>
        <taxon>Weeksellaceae</taxon>
        <taxon>Chryseobacterium group</taxon>
        <taxon>Chryseobacterium</taxon>
    </lineage>
</organism>
<feature type="binding site" evidence="1">
    <location>
        <position position="892"/>
    </location>
    <ligand>
        <name>Zn(2+)</name>
        <dbReference type="ChEBI" id="CHEBI:29105"/>
    </ligand>
</feature>
<dbReference type="PANTHER" id="PTHR12736">
    <property type="entry name" value="LANC-LIKE PROTEIN"/>
    <property type="match status" value="1"/>
</dbReference>
<dbReference type="Pfam" id="PF05147">
    <property type="entry name" value="LANC_like"/>
    <property type="match status" value="1"/>
</dbReference>
<proteinExistence type="predicted"/>
<dbReference type="GO" id="GO:0031179">
    <property type="term" value="P:peptide modification"/>
    <property type="evidence" value="ECO:0007669"/>
    <property type="project" value="InterPro"/>
</dbReference>
<evidence type="ECO:0000313" key="4">
    <source>
        <dbReference type="EMBL" id="AZB23349.1"/>
    </source>
</evidence>
<dbReference type="PRINTS" id="PR01950">
    <property type="entry name" value="LANCSUPER"/>
</dbReference>
<dbReference type="SMART" id="SM01260">
    <property type="entry name" value="LANC_like"/>
    <property type="match status" value="1"/>
</dbReference>
<keyword evidence="5" id="KW-1185">Reference proteome</keyword>
<keyword evidence="2" id="KW-0175">Coiled coil</keyword>
<keyword evidence="1" id="KW-0479">Metal-binding</keyword>
<feature type="binding site" evidence="1">
    <location>
        <position position="891"/>
    </location>
    <ligand>
        <name>Zn(2+)</name>
        <dbReference type="ChEBI" id="CHEBI:29105"/>
    </ligand>
</feature>
<dbReference type="KEGG" id="cben:EG339_01290"/>
<dbReference type="RefSeq" id="WP_123868524.1">
    <property type="nucleotide sequence ID" value="NZ_CP033932.1"/>
</dbReference>
<feature type="binding site" evidence="1">
    <location>
        <position position="846"/>
    </location>
    <ligand>
        <name>Zn(2+)</name>
        <dbReference type="ChEBI" id="CHEBI:29105"/>
    </ligand>
</feature>
<accession>A0A3G6T617</accession>
<evidence type="ECO:0000259" key="3">
    <source>
        <dbReference type="Pfam" id="PF13575"/>
    </source>
</evidence>
<dbReference type="GO" id="GO:0005886">
    <property type="term" value="C:plasma membrane"/>
    <property type="evidence" value="ECO:0007669"/>
    <property type="project" value="TreeGrafter"/>
</dbReference>
<protein>
    <submittedName>
        <fullName evidence="4">Type 2 lantipeptide synthetase LanM</fullName>
    </submittedName>
</protein>
<dbReference type="SUPFAM" id="SSF158745">
    <property type="entry name" value="LanC-like"/>
    <property type="match status" value="1"/>
</dbReference>
<name>A0A3G6T617_9FLAO</name>
<dbReference type="Proteomes" id="UP000271193">
    <property type="component" value="Chromosome"/>
</dbReference>
<dbReference type="NCBIfam" id="TIGR03897">
    <property type="entry name" value="lanti_2_LanM"/>
    <property type="match status" value="1"/>
</dbReference>
<dbReference type="GO" id="GO:0046872">
    <property type="term" value="F:metal ion binding"/>
    <property type="evidence" value="ECO:0007669"/>
    <property type="project" value="UniProtKB-KW"/>
</dbReference>
<feature type="coiled-coil region" evidence="2">
    <location>
        <begin position="745"/>
        <end position="776"/>
    </location>
</feature>
<dbReference type="GeneID" id="99063434"/>
<reference evidence="5" key="1">
    <citation type="submission" date="2018-11" db="EMBL/GenBank/DDBJ databases">
        <title>Proposal to divide the Flavobacteriaceae and reorganize its genera based on Amino Acid Identity values calculated from whole genome sequences.</title>
        <authorList>
            <person name="Nicholson A.C."/>
            <person name="Gulvik C.A."/>
            <person name="Whitney A.M."/>
            <person name="Humrighouse B.W."/>
            <person name="Bell M."/>
            <person name="Holmes B."/>
            <person name="Steigerwalt A.G."/>
            <person name="Villarma A."/>
            <person name="Sheth M."/>
            <person name="Batra D."/>
            <person name="Pryor J."/>
            <person name="Bernardet J.-F."/>
            <person name="Hugo C."/>
            <person name="Kampfer P."/>
            <person name="Newman J."/>
            <person name="McQuiston J.R."/>
        </authorList>
    </citation>
    <scope>NUCLEOTIDE SEQUENCE [LARGE SCALE GENOMIC DNA]</scope>
    <source>
        <strain evidence="5">G0229</strain>
    </source>
</reference>
<evidence type="ECO:0000313" key="5">
    <source>
        <dbReference type="Proteomes" id="UP000271193"/>
    </source>
</evidence>
<evidence type="ECO:0000256" key="1">
    <source>
        <dbReference type="PIRSR" id="PIRSR607822-1"/>
    </source>
</evidence>
<keyword evidence="1" id="KW-0862">Zinc</keyword>
<dbReference type="InterPro" id="IPR012341">
    <property type="entry name" value="6hp_glycosidase-like_sf"/>
</dbReference>
<dbReference type="InterPro" id="IPR025410">
    <property type="entry name" value="Lant_dehyd"/>
</dbReference>
<dbReference type="GO" id="GO:0005975">
    <property type="term" value="P:carbohydrate metabolic process"/>
    <property type="evidence" value="ECO:0007669"/>
    <property type="project" value="InterPro"/>
</dbReference>
<dbReference type="EMBL" id="CP033932">
    <property type="protein sequence ID" value="AZB23349.1"/>
    <property type="molecule type" value="Genomic_DNA"/>
</dbReference>
<sequence length="985" mass="113869">MFKFSLQNTEVPHNIAPDFYYCNYDINNYVESSLKSLISRYNLNYSAEIIDSISSQIILSLKNGLLSLTMVHEFEIANRAELLNEGSLLEDFIILTNTVEWKEYFLEKYPDIEHKISEIIDKRLEYCVFFLRKLNEDYPEINNSFKINITPDMIAGLELFKGDIHRGGKFVISVTFEEGSILYFKPRDSYNELFFMHILSLIQEKGKALNIEMPSILTREDYSWMSHLEYGNDFQTKAEVENFYEELGKTLCVFHALGTSDIIPDNLIITNNKIGFFDLECIISKPLLKNYDTVTGIFKESLMKTDALTGLLMIDGEYNSYLVSSIFFRLSNQETTYSNWDKESLSFEKKEGRAFTGIDTHVPQINNEYIDFNDTYYECVKKGFKEMYLFFIDNKEYFIEKIGEIPKKLRVILHATSVYTQLLRESIVPENLIDNTEFLEILDSFIQITYVDGMLVPPHTLKTSIARQFDTNDIPFFYFNTENGKLYDGNDRILCDDWQFDIVNYNKDRFASLNEEKLKLQIEILDLTTNYAFDLLGKECGIRKKQIFQKEIPFEIPVDTIKVTNEVHTKARAAAIKIADEILERKILHHGKINWISKVRESNNRYNISLLNYDLYDGVSGMCFVYLHLYNVTGDTRYQWAAESIFEELSDILLRRDQDNYYANLSPEILENIPVSPYYYPASLLYLLFQHPLLHTEKNIASIPIILNQLSFLLDSTKQNDFLLGTLGLLSMLLDLKKGFPIHYREQLESLINKCIEKLEKEAKKVENKLLWESIDNDTVKDFGGFAHGSSSAALVISKVKALHKDIDIKIDEILNHDRSFYDKEIEGWIDNREDIISSRDSAAWCHGSAGIGLGRLLLSEYYTDDIIEDEIAVARENIIKHGIGYNQCICHGDLGNLEVLYAMALKAGDERQQIKVLTYIDKIAEKVLNGEVLREGNEGTTEVLGLFTGVVGQVFQFLRFSAWEKVPSILCLELPNNLNKILHE</sequence>